<dbReference type="Gene3D" id="3.40.50.10810">
    <property type="entry name" value="Tandem AAA-ATPase domain"/>
    <property type="match status" value="1"/>
</dbReference>
<keyword evidence="1" id="KW-0547">Nucleotide-binding</keyword>
<evidence type="ECO:0000256" key="2">
    <source>
        <dbReference type="ARBA" id="ARBA00022801"/>
    </source>
</evidence>
<evidence type="ECO:0000313" key="7">
    <source>
        <dbReference type="Proteomes" id="UP000233469"/>
    </source>
</evidence>
<feature type="domain" description="SNF2 N-terminal" evidence="5">
    <location>
        <begin position="3"/>
        <end position="64"/>
    </location>
</feature>
<dbReference type="GO" id="GO:0006281">
    <property type="term" value="P:DNA repair"/>
    <property type="evidence" value="ECO:0007669"/>
    <property type="project" value="TreeGrafter"/>
</dbReference>
<dbReference type="PANTHER" id="PTHR45626:SF17">
    <property type="entry name" value="HELICASE-LIKE TRANSCRIPTION FACTOR"/>
    <property type="match status" value="1"/>
</dbReference>
<dbReference type="GO" id="GO:0008094">
    <property type="term" value="F:ATP-dependent activity, acting on DNA"/>
    <property type="evidence" value="ECO:0007669"/>
    <property type="project" value="TreeGrafter"/>
</dbReference>
<dbReference type="InterPro" id="IPR000330">
    <property type="entry name" value="SNF2_N"/>
</dbReference>
<dbReference type="InterPro" id="IPR050628">
    <property type="entry name" value="SNF2_RAD54_helicase_TF"/>
</dbReference>
<evidence type="ECO:0000259" key="5">
    <source>
        <dbReference type="Pfam" id="PF00176"/>
    </source>
</evidence>
<evidence type="ECO:0000313" key="6">
    <source>
        <dbReference type="EMBL" id="PKK62859.1"/>
    </source>
</evidence>
<reference evidence="6 7" key="1">
    <citation type="submission" date="2016-04" db="EMBL/GenBank/DDBJ databases">
        <title>Genome analyses suggest a sexual origin of heterokaryosis in a supposedly ancient asexual fungus.</title>
        <authorList>
            <person name="Ropars J."/>
            <person name="Sedzielewska K."/>
            <person name="Noel J."/>
            <person name="Charron P."/>
            <person name="Farinelli L."/>
            <person name="Marton T."/>
            <person name="Kruger M."/>
            <person name="Pelin A."/>
            <person name="Brachmann A."/>
            <person name="Corradi N."/>
        </authorList>
    </citation>
    <scope>NUCLEOTIDE SEQUENCE [LARGE SCALE GENOMIC DNA]</scope>
    <source>
        <strain evidence="6 7">C2</strain>
    </source>
</reference>
<dbReference type="Proteomes" id="UP000233469">
    <property type="component" value="Unassembled WGS sequence"/>
</dbReference>
<protein>
    <recommendedName>
        <fullName evidence="5">SNF2 N-terminal domain-containing protein</fullName>
    </recommendedName>
</protein>
<dbReference type="GO" id="GO:0005524">
    <property type="term" value="F:ATP binding"/>
    <property type="evidence" value="ECO:0007669"/>
    <property type="project" value="UniProtKB-KW"/>
</dbReference>
<evidence type="ECO:0000256" key="3">
    <source>
        <dbReference type="ARBA" id="ARBA00022806"/>
    </source>
</evidence>
<dbReference type="AlphaFoldDB" id="A0A2N1MMI7"/>
<dbReference type="Pfam" id="PF00176">
    <property type="entry name" value="SNF2-rel_dom"/>
    <property type="match status" value="1"/>
</dbReference>
<comment type="caution">
    <text evidence="6">The sequence shown here is derived from an EMBL/GenBank/DDBJ whole genome shotgun (WGS) entry which is preliminary data.</text>
</comment>
<accession>A0A2N1MMI7</accession>
<gene>
    <name evidence="6" type="ORF">RhiirC2_639414</name>
</gene>
<dbReference type="GO" id="GO:0004386">
    <property type="term" value="F:helicase activity"/>
    <property type="evidence" value="ECO:0007669"/>
    <property type="project" value="UniProtKB-KW"/>
</dbReference>
<dbReference type="SUPFAM" id="SSF52540">
    <property type="entry name" value="P-loop containing nucleoside triphosphate hydrolases"/>
    <property type="match status" value="1"/>
</dbReference>
<reference evidence="6 7" key="2">
    <citation type="submission" date="2017-10" db="EMBL/GenBank/DDBJ databases">
        <title>Extensive intraspecific genome diversity in a model arbuscular mycorrhizal fungus.</title>
        <authorList>
            <person name="Chen E.C.H."/>
            <person name="Morin E."/>
            <person name="Baudet D."/>
            <person name="Noel J."/>
            <person name="Ndikumana S."/>
            <person name="Charron P."/>
            <person name="St-Onge C."/>
            <person name="Giorgi J."/>
            <person name="Grigoriev I.V."/>
            <person name="Roux C."/>
            <person name="Martin F.M."/>
            <person name="Corradi N."/>
        </authorList>
    </citation>
    <scope>NUCLEOTIDE SEQUENCE [LARGE SCALE GENOMIC DNA]</scope>
    <source>
        <strain evidence="6 7">C2</strain>
    </source>
</reference>
<sequence>LQVILDEGHIICTKSSKQSIAACNLDAERRWILTGTPIMNKLNDMYSLIKFLRFTPFDNFEMWNT</sequence>
<name>A0A2N1MMI7_9GLOM</name>
<keyword evidence="3" id="KW-0347">Helicase</keyword>
<dbReference type="InterPro" id="IPR038718">
    <property type="entry name" value="SNF2-like_sf"/>
</dbReference>
<dbReference type="InterPro" id="IPR027417">
    <property type="entry name" value="P-loop_NTPase"/>
</dbReference>
<keyword evidence="4" id="KW-0067">ATP-binding</keyword>
<proteinExistence type="predicted"/>
<dbReference type="EMBL" id="LLXL01001793">
    <property type="protein sequence ID" value="PKK62859.1"/>
    <property type="molecule type" value="Genomic_DNA"/>
</dbReference>
<feature type="non-terminal residue" evidence="6">
    <location>
        <position position="1"/>
    </location>
</feature>
<keyword evidence="2" id="KW-0378">Hydrolase</keyword>
<evidence type="ECO:0000256" key="4">
    <source>
        <dbReference type="ARBA" id="ARBA00022840"/>
    </source>
</evidence>
<evidence type="ECO:0000256" key="1">
    <source>
        <dbReference type="ARBA" id="ARBA00022741"/>
    </source>
</evidence>
<feature type="non-terminal residue" evidence="6">
    <location>
        <position position="65"/>
    </location>
</feature>
<organism evidence="6 7">
    <name type="scientific">Rhizophagus irregularis</name>
    <dbReference type="NCBI Taxonomy" id="588596"/>
    <lineage>
        <taxon>Eukaryota</taxon>
        <taxon>Fungi</taxon>
        <taxon>Fungi incertae sedis</taxon>
        <taxon>Mucoromycota</taxon>
        <taxon>Glomeromycotina</taxon>
        <taxon>Glomeromycetes</taxon>
        <taxon>Glomerales</taxon>
        <taxon>Glomeraceae</taxon>
        <taxon>Rhizophagus</taxon>
    </lineage>
</organism>
<dbReference type="PANTHER" id="PTHR45626">
    <property type="entry name" value="TRANSCRIPTION TERMINATION FACTOR 2-RELATED"/>
    <property type="match status" value="1"/>
</dbReference>
<dbReference type="GO" id="GO:0016787">
    <property type="term" value="F:hydrolase activity"/>
    <property type="evidence" value="ECO:0007669"/>
    <property type="project" value="UniProtKB-KW"/>
</dbReference>
<dbReference type="GO" id="GO:0005634">
    <property type="term" value="C:nucleus"/>
    <property type="evidence" value="ECO:0007669"/>
    <property type="project" value="TreeGrafter"/>
</dbReference>